<dbReference type="PANTHER" id="PTHR46640:SF1">
    <property type="entry name" value="FUNGAL LIPASE-LIKE DOMAIN-CONTAINING PROTEIN-RELATED"/>
    <property type="match status" value="1"/>
</dbReference>
<dbReference type="GO" id="GO:0016042">
    <property type="term" value="P:lipid catabolic process"/>
    <property type="evidence" value="ECO:0007669"/>
    <property type="project" value="InterPro"/>
</dbReference>
<feature type="chain" id="PRO_5040726019" evidence="3">
    <location>
        <begin position="20"/>
        <end position="295"/>
    </location>
</feature>
<dbReference type="Proteomes" id="UP001150941">
    <property type="component" value="Unassembled WGS sequence"/>
</dbReference>
<protein>
    <submittedName>
        <fullName evidence="6">Extracellular lipase</fullName>
    </submittedName>
</protein>
<reference evidence="6" key="2">
    <citation type="journal article" date="2023" name="IMA Fungus">
        <title>Comparative genomic study of the Penicillium genus elucidates a diverse pangenome and 15 lateral gene transfer events.</title>
        <authorList>
            <person name="Petersen C."/>
            <person name="Sorensen T."/>
            <person name="Nielsen M.R."/>
            <person name="Sondergaard T.E."/>
            <person name="Sorensen J.L."/>
            <person name="Fitzpatrick D.A."/>
            <person name="Frisvad J.C."/>
            <person name="Nielsen K.L."/>
        </authorList>
    </citation>
    <scope>NUCLEOTIDE SEQUENCE</scope>
    <source>
        <strain evidence="6">IBT 19713</strain>
    </source>
</reference>
<dbReference type="Pfam" id="PF01764">
    <property type="entry name" value="Lipase_3"/>
    <property type="match status" value="1"/>
</dbReference>
<feature type="domain" description="Mono-/di-acylglycerol lipase N-terminal" evidence="5">
    <location>
        <begin position="11"/>
        <end position="77"/>
    </location>
</feature>
<evidence type="ECO:0000313" key="7">
    <source>
        <dbReference type="Proteomes" id="UP001150941"/>
    </source>
</evidence>
<dbReference type="GO" id="GO:0072330">
    <property type="term" value="P:monocarboxylic acid biosynthetic process"/>
    <property type="evidence" value="ECO:0007669"/>
    <property type="project" value="UniProtKB-ARBA"/>
</dbReference>
<evidence type="ECO:0000313" key="6">
    <source>
        <dbReference type="EMBL" id="KAJ5247757.1"/>
    </source>
</evidence>
<dbReference type="GO" id="GO:0017000">
    <property type="term" value="P:antibiotic biosynthetic process"/>
    <property type="evidence" value="ECO:0007669"/>
    <property type="project" value="UniProtKB-ARBA"/>
</dbReference>
<dbReference type="Pfam" id="PF03893">
    <property type="entry name" value="Lipase3_N"/>
    <property type="match status" value="1"/>
</dbReference>
<feature type="signal peptide" evidence="3">
    <location>
        <begin position="1"/>
        <end position="19"/>
    </location>
</feature>
<gene>
    <name evidence="6" type="ORF">N7468_002740</name>
</gene>
<dbReference type="GeneID" id="83199340"/>
<proteinExistence type="predicted"/>
<evidence type="ECO:0000256" key="2">
    <source>
        <dbReference type="ARBA" id="ARBA00022801"/>
    </source>
</evidence>
<dbReference type="SUPFAM" id="SSF53474">
    <property type="entry name" value="alpha/beta-Hydrolases"/>
    <property type="match status" value="1"/>
</dbReference>
<keyword evidence="2" id="KW-0378">Hydrolase</keyword>
<comment type="caution">
    <text evidence="6">The sequence shown here is derived from an EMBL/GenBank/DDBJ whole genome shotgun (WGS) entry which is preliminary data.</text>
</comment>
<dbReference type="PANTHER" id="PTHR46640">
    <property type="entry name" value="TRIACYLGLYCEROL LIPASE, PUTATIVE (AFU_ORTHOLOGUE AFUA_6G06510)-RELATED"/>
    <property type="match status" value="1"/>
</dbReference>
<evidence type="ECO:0000259" key="4">
    <source>
        <dbReference type="Pfam" id="PF01764"/>
    </source>
</evidence>
<evidence type="ECO:0000256" key="1">
    <source>
        <dbReference type="ARBA" id="ARBA00022729"/>
    </source>
</evidence>
<dbReference type="EMBL" id="JAPQKS010000002">
    <property type="protein sequence ID" value="KAJ5247757.1"/>
    <property type="molecule type" value="Genomic_DNA"/>
</dbReference>
<feature type="domain" description="Fungal lipase-type" evidence="4">
    <location>
        <begin position="105"/>
        <end position="235"/>
    </location>
</feature>
<dbReference type="AlphaFoldDB" id="A0A9W9PKI4"/>
<dbReference type="GO" id="GO:0016787">
    <property type="term" value="F:hydrolase activity"/>
    <property type="evidence" value="ECO:0007669"/>
    <property type="project" value="UniProtKB-KW"/>
</dbReference>
<dbReference type="Gene3D" id="3.40.50.1820">
    <property type="entry name" value="alpha/beta hydrolase"/>
    <property type="match status" value="1"/>
</dbReference>
<keyword evidence="1 3" id="KW-0732">Signal</keyword>
<dbReference type="OrthoDB" id="426718at2759"/>
<organism evidence="6 7">
    <name type="scientific">Penicillium chermesinum</name>
    <dbReference type="NCBI Taxonomy" id="63820"/>
    <lineage>
        <taxon>Eukaryota</taxon>
        <taxon>Fungi</taxon>
        <taxon>Dikarya</taxon>
        <taxon>Ascomycota</taxon>
        <taxon>Pezizomycotina</taxon>
        <taxon>Eurotiomycetes</taxon>
        <taxon>Eurotiomycetidae</taxon>
        <taxon>Eurotiales</taxon>
        <taxon>Aspergillaceae</taxon>
        <taxon>Penicillium</taxon>
    </lineage>
</organism>
<dbReference type="InterPro" id="IPR029058">
    <property type="entry name" value="AB_hydrolase_fold"/>
</dbReference>
<reference evidence="6" key="1">
    <citation type="submission" date="2022-11" db="EMBL/GenBank/DDBJ databases">
        <authorList>
            <person name="Petersen C."/>
        </authorList>
    </citation>
    <scope>NUCLEOTIDE SEQUENCE</scope>
    <source>
        <strain evidence="6">IBT 19713</strain>
    </source>
</reference>
<dbReference type="CDD" id="cd00519">
    <property type="entry name" value="Lipase_3"/>
    <property type="match status" value="1"/>
</dbReference>
<dbReference type="InterPro" id="IPR051299">
    <property type="entry name" value="AB_hydrolase_lip/est"/>
</dbReference>
<keyword evidence="7" id="KW-1185">Reference proteome</keyword>
<dbReference type="RefSeq" id="XP_058335178.1">
    <property type="nucleotide sequence ID" value="XM_058472037.1"/>
</dbReference>
<accession>A0A9W9PKI4</accession>
<dbReference type="InterPro" id="IPR002921">
    <property type="entry name" value="Fungal_lipase-type"/>
</dbReference>
<name>A0A9W9PKI4_9EURO</name>
<dbReference type="InterPro" id="IPR005592">
    <property type="entry name" value="Mono/diacylglycerol_lipase_N"/>
</dbReference>
<evidence type="ECO:0000259" key="5">
    <source>
        <dbReference type="Pfam" id="PF03893"/>
    </source>
</evidence>
<sequence>MSLLGKFWALAAVVAQAAALPTALKSRDIDSGLLSSLSLFEQYAAAAYCSNNHQAGSTGDISCSVGNCNDVQSAGATAVYEFDQANDYGDATGFIATDATNKLVVLSFRGSSDIQNWEANLNFALTDVDLCDGCQAHTGFWASWGTVSDEITSQIDAAMSANSGYGLVVTGHSLGGALAALAGTALRNSGHTLDLYTYGQPRVGNEALAQYMTNQGSLYRVTHTNDIVPSVPPESFGFSHASPEYWITNGDLSPVGTSDVQEIDGIDATGGNAGESSYLIDPHLWYFNAVTACLL</sequence>
<evidence type="ECO:0000256" key="3">
    <source>
        <dbReference type="SAM" id="SignalP"/>
    </source>
</evidence>